<evidence type="ECO:0000313" key="4">
    <source>
        <dbReference type="Proteomes" id="UP000001514"/>
    </source>
</evidence>
<dbReference type="Gramene" id="EFJ33950">
    <property type="protein sequence ID" value="EFJ33950"/>
    <property type="gene ID" value="SELMODRAFT_406265"/>
</dbReference>
<name>D8R1T5_SELML</name>
<dbReference type="Gene3D" id="3.40.50.1820">
    <property type="entry name" value="alpha/beta hydrolase"/>
    <property type="match status" value="1"/>
</dbReference>
<proteinExistence type="inferred from homology"/>
<dbReference type="eggNOG" id="KOG2205">
    <property type="taxonomic scope" value="Eukaryota"/>
</dbReference>
<dbReference type="HOGENOM" id="CLU_012750_0_0_1"/>
<dbReference type="EMBL" id="GL377570">
    <property type="protein sequence ID" value="EFJ33950.1"/>
    <property type="molecule type" value="Genomic_DNA"/>
</dbReference>
<dbReference type="InterPro" id="IPR007751">
    <property type="entry name" value="DUF676_lipase-like"/>
</dbReference>
<protein>
    <recommendedName>
        <fullName evidence="2">DUF676 domain-containing protein</fullName>
    </recommendedName>
</protein>
<dbReference type="PANTHER" id="PTHR12482">
    <property type="entry name" value="LIPASE ROG1-RELATED-RELATED"/>
    <property type="match status" value="1"/>
</dbReference>
<dbReference type="Pfam" id="PF05057">
    <property type="entry name" value="DUF676"/>
    <property type="match status" value="1"/>
</dbReference>
<dbReference type="AlphaFoldDB" id="D8R1T5"/>
<comment type="similarity">
    <text evidence="1">Belongs to the FAM135 family.</text>
</comment>
<reference evidence="3 4" key="1">
    <citation type="journal article" date="2011" name="Science">
        <title>The Selaginella genome identifies genetic changes associated with the evolution of vascular plants.</title>
        <authorList>
            <person name="Banks J.A."/>
            <person name="Nishiyama T."/>
            <person name="Hasebe M."/>
            <person name="Bowman J.L."/>
            <person name="Gribskov M."/>
            <person name="dePamphilis C."/>
            <person name="Albert V.A."/>
            <person name="Aono N."/>
            <person name="Aoyama T."/>
            <person name="Ambrose B.A."/>
            <person name="Ashton N.W."/>
            <person name="Axtell M.J."/>
            <person name="Barker E."/>
            <person name="Barker M.S."/>
            <person name="Bennetzen J.L."/>
            <person name="Bonawitz N.D."/>
            <person name="Chapple C."/>
            <person name="Cheng C."/>
            <person name="Correa L.G."/>
            <person name="Dacre M."/>
            <person name="DeBarry J."/>
            <person name="Dreyer I."/>
            <person name="Elias M."/>
            <person name="Engstrom E.M."/>
            <person name="Estelle M."/>
            <person name="Feng L."/>
            <person name="Finet C."/>
            <person name="Floyd S.K."/>
            <person name="Frommer W.B."/>
            <person name="Fujita T."/>
            <person name="Gramzow L."/>
            <person name="Gutensohn M."/>
            <person name="Harholt J."/>
            <person name="Hattori M."/>
            <person name="Heyl A."/>
            <person name="Hirai T."/>
            <person name="Hiwatashi Y."/>
            <person name="Ishikawa M."/>
            <person name="Iwata M."/>
            <person name="Karol K.G."/>
            <person name="Koehler B."/>
            <person name="Kolukisaoglu U."/>
            <person name="Kubo M."/>
            <person name="Kurata T."/>
            <person name="Lalonde S."/>
            <person name="Li K."/>
            <person name="Li Y."/>
            <person name="Litt A."/>
            <person name="Lyons E."/>
            <person name="Manning G."/>
            <person name="Maruyama T."/>
            <person name="Michael T.P."/>
            <person name="Mikami K."/>
            <person name="Miyazaki S."/>
            <person name="Morinaga S."/>
            <person name="Murata T."/>
            <person name="Mueller-Roeber B."/>
            <person name="Nelson D.R."/>
            <person name="Obara M."/>
            <person name="Oguri Y."/>
            <person name="Olmstead R.G."/>
            <person name="Onodera N."/>
            <person name="Petersen B.L."/>
            <person name="Pils B."/>
            <person name="Prigge M."/>
            <person name="Rensing S.A."/>
            <person name="Riano-Pachon D.M."/>
            <person name="Roberts A.W."/>
            <person name="Sato Y."/>
            <person name="Scheller H.V."/>
            <person name="Schulz B."/>
            <person name="Schulz C."/>
            <person name="Shakirov E.V."/>
            <person name="Shibagaki N."/>
            <person name="Shinohara N."/>
            <person name="Shippen D.E."/>
            <person name="Soerensen I."/>
            <person name="Sotooka R."/>
            <person name="Sugimoto N."/>
            <person name="Sugita M."/>
            <person name="Sumikawa N."/>
            <person name="Tanurdzic M."/>
            <person name="Theissen G."/>
            <person name="Ulvskov P."/>
            <person name="Wakazuki S."/>
            <person name="Weng J.K."/>
            <person name="Willats W.W."/>
            <person name="Wipf D."/>
            <person name="Wolf P.G."/>
            <person name="Yang L."/>
            <person name="Zimmer A.D."/>
            <person name="Zhu Q."/>
            <person name="Mitros T."/>
            <person name="Hellsten U."/>
            <person name="Loque D."/>
            <person name="Otillar R."/>
            <person name="Salamov A."/>
            <person name="Schmutz J."/>
            <person name="Shapiro H."/>
            <person name="Lindquist E."/>
            <person name="Lucas S."/>
            <person name="Rokhsar D."/>
            <person name="Grigoriev I.V."/>
        </authorList>
    </citation>
    <scope>NUCLEOTIDE SEQUENCE [LARGE SCALE GENOMIC DNA]</scope>
</reference>
<feature type="domain" description="DUF676" evidence="2">
    <location>
        <begin position="340"/>
        <end position="538"/>
    </location>
</feature>
<dbReference type="InterPro" id="IPR022122">
    <property type="entry name" value="DUF3657"/>
</dbReference>
<dbReference type="STRING" id="88036.D8R1T5"/>
<sequence>MDIALEVSLYIERFHNLDLWQQGWYALKVTCAWEGNDREAGIPTRVVQYEGASDGLSTVWHISDTDHSFCTRPFKIKYARQDVFLAMMVSFSLAFKSVEEILNSSALIKFHLLFAPLDGFLFFNSMHMELPTVASHCYRLSPRAVHGAHAYCPLHFDASHMALVDVFVHTVILSTSHHEIEPLHAATEGRLQPCYQKLVKGHRAWKCINIEQLQEEITGNKGASQELEDQLSGLWNLFMKLHRENKDFFCTSLRNSWNQERYAHCLMWVRHSELTGTRESEDKWAVNRAEIHRKSLMQTPIGCDFEDMHLFGRPSQQPIIFVEHEQIGDAEETSGRGIDELRLVIFVHGFQGHHLDLRLVRNHWLLADPEAEVLMSLANEERTSGDLSELGGRLADEAAEFLKSRMSKPRKYGAYRNFKISFVGHSIGNLIIRAALMETSFQPYLKYLYTFLSISGPHLGYLYSSNPLFNSGLWILKKWKGSALMHQLTFSDKTNIEDSFLFKLSQAKTFELFQNVILLSSPQDRYVPYHSARIEMCQAALRDAKRGPAFAVMLHNCLLQLKTPSPLRQRNLIRCDVNFDISSQARTFNAFIGRTAHIEFLETDAFIRFIIWTFPKCFT</sequence>
<dbReference type="GO" id="GO:0006629">
    <property type="term" value="P:lipid metabolic process"/>
    <property type="evidence" value="ECO:0000318"/>
    <property type="project" value="GO_Central"/>
</dbReference>
<dbReference type="PANTHER" id="PTHR12482:SF5">
    <property type="entry name" value="DUF676 DOMAIN-CONTAINING PROTEIN"/>
    <property type="match status" value="1"/>
</dbReference>
<gene>
    <name evidence="3" type="ORF">SELMODRAFT_406265</name>
</gene>
<keyword evidence="4" id="KW-1185">Reference proteome</keyword>
<dbReference type="InParanoid" id="D8R1T5"/>
<dbReference type="InterPro" id="IPR044294">
    <property type="entry name" value="Lipase-like"/>
</dbReference>
<dbReference type="InterPro" id="IPR029058">
    <property type="entry name" value="AB_hydrolase_fold"/>
</dbReference>
<dbReference type="FunCoup" id="D8R1T5">
    <property type="interactions" value="3122"/>
</dbReference>
<evidence type="ECO:0000259" key="2">
    <source>
        <dbReference type="Pfam" id="PF05057"/>
    </source>
</evidence>
<evidence type="ECO:0000256" key="1">
    <source>
        <dbReference type="ARBA" id="ARBA00007949"/>
    </source>
</evidence>
<accession>D8R1T5</accession>
<dbReference type="Pfam" id="PF12394">
    <property type="entry name" value="DUF3657"/>
    <property type="match status" value="1"/>
</dbReference>
<dbReference type="KEGG" id="smo:SELMODRAFT_406265"/>
<dbReference type="Proteomes" id="UP000001514">
    <property type="component" value="Unassembled WGS sequence"/>
</dbReference>
<dbReference type="OMA" id="IWALDRK"/>
<dbReference type="SUPFAM" id="SSF53474">
    <property type="entry name" value="alpha/beta-Hydrolases"/>
    <property type="match status" value="1"/>
</dbReference>
<organism evidence="4">
    <name type="scientific">Selaginella moellendorffii</name>
    <name type="common">Spikemoss</name>
    <dbReference type="NCBI Taxonomy" id="88036"/>
    <lineage>
        <taxon>Eukaryota</taxon>
        <taxon>Viridiplantae</taxon>
        <taxon>Streptophyta</taxon>
        <taxon>Embryophyta</taxon>
        <taxon>Tracheophyta</taxon>
        <taxon>Lycopodiopsida</taxon>
        <taxon>Selaginellales</taxon>
        <taxon>Selaginellaceae</taxon>
        <taxon>Selaginella</taxon>
    </lineage>
</organism>
<evidence type="ECO:0000313" key="3">
    <source>
        <dbReference type="EMBL" id="EFJ33950.1"/>
    </source>
</evidence>